<feature type="compositionally biased region" description="Basic and acidic residues" evidence="1">
    <location>
        <begin position="131"/>
        <end position="146"/>
    </location>
</feature>
<feature type="region of interest" description="Disordered" evidence="1">
    <location>
        <begin position="1"/>
        <end position="40"/>
    </location>
</feature>
<feature type="compositionally biased region" description="Acidic residues" evidence="1">
    <location>
        <begin position="164"/>
        <end position="174"/>
    </location>
</feature>
<feature type="region of interest" description="Disordered" evidence="1">
    <location>
        <begin position="226"/>
        <end position="250"/>
    </location>
</feature>
<feature type="region of interest" description="Disordered" evidence="1">
    <location>
        <begin position="131"/>
        <end position="174"/>
    </location>
</feature>
<protein>
    <submittedName>
        <fullName evidence="2">Uncharacterized protein</fullName>
    </submittedName>
</protein>
<comment type="caution">
    <text evidence="2">The sequence shown here is derived from an EMBL/GenBank/DDBJ whole genome shotgun (WGS) entry which is preliminary data.</text>
</comment>
<dbReference type="EMBL" id="LGUC01000001">
    <property type="protein sequence ID" value="KPN31391.1"/>
    <property type="molecule type" value="Genomic_DNA"/>
</dbReference>
<dbReference type="Proteomes" id="UP000050535">
    <property type="component" value="Unassembled WGS sequence"/>
</dbReference>
<evidence type="ECO:0000256" key="1">
    <source>
        <dbReference type="SAM" id="MobiDB-lite"/>
    </source>
</evidence>
<proteinExistence type="predicted"/>
<dbReference type="RefSeq" id="WP_144427179.1">
    <property type="nucleotide sequence ID" value="NZ_LGUC01000001.1"/>
</dbReference>
<dbReference type="STRING" id="699431.SY89_02136"/>
<organism evidence="2 3">
    <name type="scientific">Halolamina pelagica</name>
    <dbReference type="NCBI Taxonomy" id="699431"/>
    <lineage>
        <taxon>Archaea</taxon>
        <taxon>Methanobacteriati</taxon>
        <taxon>Methanobacteriota</taxon>
        <taxon>Stenosarchaea group</taxon>
        <taxon>Halobacteria</taxon>
        <taxon>Halobacteriales</taxon>
        <taxon>Haloferacaceae</taxon>
    </lineage>
</organism>
<reference evidence="3" key="1">
    <citation type="submission" date="2013-11" db="EMBL/GenBank/DDBJ databases">
        <authorList>
            <person name="Hoang H.T."/>
            <person name="Killian M.L."/>
            <person name="Madson D.M."/>
            <person name="Arruda P.H.E."/>
            <person name="Sun D."/>
            <person name="Schwartz K.J."/>
            <person name="Yoon K."/>
        </authorList>
    </citation>
    <scope>NUCLEOTIDE SEQUENCE [LARGE SCALE GENOMIC DNA]</scope>
    <source>
        <strain evidence="3">CDK2</strain>
    </source>
</reference>
<gene>
    <name evidence="2" type="ORF">SY89_02136</name>
</gene>
<sequence>MGIYGPNFVKKESNEQTDNESEVAELSAPEDIREAKLTGNGVVTELSEGRLREKEEGEKVIGVDLSSEKASAFFSESEIEQLREAEKLQNPDKEDLSGKDMDQIWSEVESEVQEIYKQELKEDRLNKAQNLKDSKDWMKPAHETKQVSEMTGAEFKRAMSEAMSEPDTEEEMEEAADIDLEEVLGIAGEVPEVENRLDSEEAELAAEAFENRAHKNSAWLDIADDIRDSDSKTRYESTEGGRKLTTESEELKQALRNPSGFDGKVKIHRDTGNTVVATVSGE</sequence>
<evidence type="ECO:0000313" key="2">
    <source>
        <dbReference type="EMBL" id="KPN31391.1"/>
    </source>
</evidence>
<keyword evidence="3" id="KW-1185">Reference proteome</keyword>
<accession>A0A0P7HWF5</accession>
<evidence type="ECO:0000313" key="3">
    <source>
        <dbReference type="Proteomes" id="UP000050535"/>
    </source>
</evidence>
<name>A0A0P7HWF5_9EURY</name>
<dbReference type="AlphaFoldDB" id="A0A0P7HWF5"/>